<dbReference type="AlphaFoldDB" id="A0AAD9ZZ74"/>
<evidence type="ECO:0000313" key="2">
    <source>
        <dbReference type="Proteomes" id="UP001281410"/>
    </source>
</evidence>
<sequence>MSNDFLNKTVRKTIVELKDCREEISCVNVATIKEIQSNLNWWYKGCKGRRFCTQIRVVNESDVASFVIFDKEAMNTLKIFVPDLRELHIRRDACDIRNFSVDNEQLSDDDSLKLLETNSQTCDSVTDFATPLKRSYAEVEGNGTADDEGKLSSTKPKLQLINIKVEKD</sequence>
<reference evidence="1" key="1">
    <citation type="journal article" date="2023" name="Plant J.">
        <title>Genome sequences and population genomics provide insights into the demographic history, inbreeding, and mutation load of two 'living fossil' tree species of Dipteronia.</title>
        <authorList>
            <person name="Feng Y."/>
            <person name="Comes H.P."/>
            <person name="Chen J."/>
            <person name="Zhu S."/>
            <person name="Lu R."/>
            <person name="Zhang X."/>
            <person name="Li P."/>
            <person name="Qiu J."/>
            <person name="Olsen K.M."/>
            <person name="Qiu Y."/>
        </authorList>
    </citation>
    <scope>NUCLEOTIDE SEQUENCE</scope>
    <source>
        <strain evidence="1">NBL</strain>
    </source>
</reference>
<protein>
    <recommendedName>
        <fullName evidence="3">Replication factor A C-terminal domain-containing protein</fullName>
    </recommendedName>
</protein>
<organism evidence="1 2">
    <name type="scientific">Dipteronia sinensis</name>
    <dbReference type="NCBI Taxonomy" id="43782"/>
    <lineage>
        <taxon>Eukaryota</taxon>
        <taxon>Viridiplantae</taxon>
        <taxon>Streptophyta</taxon>
        <taxon>Embryophyta</taxon>
        <taxon>Tracheophyta</taxon>
        <taxon>Spermatophyta</taxon>
        <taxon>Magnoliopsida</taxon>
        <taxon>eudicotyledons</taxon>
        <taxon>Gunneridae</taxon>
        <taxon>Pentapetalae</taxon>
        <taxon>rosids</taxon>
        <taxon>malvids</taxon>
        <taxon>Sapindales</taxon>
        <taxon>Sapindaceae</taxon>
        <taxon>Hippocastanoideae</taxon>
        <taxon>Acereae</taxon>
        <taxon>Dipteronia</taxon>
    </lineage>
</organism>
<dbReference type="EMBL" id="JANJYJ010000007">
    <property type="protein sequence ID" value="KAK3197863.1"/>
    <property type="molecule type" value="Genomic_DNA"/>
</dbReference>
<proteinExistence type="predicted"/>
<gene>
    <name evidence="1" type="ORF">Dsin_021278</name>
</gene>
<dbReference type="Proteomes" id="UP001281410">
    <property type="component" value="Unassembled WGS sequence"/>
</dbReference>
<evidence type="ECO:0008006" key="3">
    <source>
        <dbReference type="Google" id="ProtNLM"/>
    </source>
</evidence>
<keyword evidence="2" id="KW-1185">Reference proteome</keyword>
<comment type="caution">
    <text evidence="1">The sequence shown here is derived from an EMBL/GenBank/DDBJ whole genome shotgun (WGS) entry which is preliminary data.</text>
</comment>
<accession>A0AAD9ZZ74</accession>
<evidence type="ECO:0000313" key="1">
    <source>
        <dbReference type="EMBL" id="KAK3197863.1"/>
    </source>
</evidence>
<name>A0AAD9ZZ74_9ROSI</name>